<feature type="region of interest" description="Disordered" evidence="1">
    <location>
        <begin position="1"/>
        <end position="32"/>
    </location>
</feature>
<proteinExistence type="predicted"/>
<evidence type="ECO:0000313" key="2">
    <source>
        <dbReference type="EMBL" id="PON25507.1"/>
    </source>
</evidence>
<feature type="compositionally biased region" description="Polar residues" evidence="1">
    <location>
        <begin position="1"/>
        <end position="15"/>
    </location>
</feature>
<reference evidence="2 3" key="1">
    <citation type="journal article" date="2016" name="Genome Announc.">
        <title>Draft Whole-Genome Sequence of Trichoderma gamsii T6085, a Promising Biocontrol Agent of Fusarium Head Blight on Wheat.</title>
        <authorList>
            <person name="Baroncelli R."/>
            <person name="Zapparata A."/>
            <person name="Piaggeschi G."/>
            <person name="Sarrocco S."/>
            <person name="Vannacci G."/>
        </authorList>
    </citation>
    <scope>NUCLEOTIDE SEQUENCE [LARGE SCALE GENOMIC DNA]</scope>
    <source>
        <strain evidence="2 3">T6085</strain>
    </source>
</reference>
<name>A0A2P4ZMI7_9HYPO</name>
<dbReference type="Proteomes" id="UP000054821">
    <property type="component" value="Unassembled WGS sequence"/>
</dbReference>
<dbReference type="RefSeq" id="XP_024405578.1">
    <property type="nucleotide sequence ID" value="XM_024549720.1"/>
</dbReference>
<comment type="caution">
    <text evidence="2">The sequence shown here is derived from an EMBL/GenBank/DDBJ whole genome shotgun (WGS) entry which is preliminary data.</text>
</comment>
<accession>A0A2P4ZMI7</accession>
<gene>
    <name evidence="2" type="ORF">TGAM01_v205801</name>
</gene>
<dbReference type="AlphaFoldDB" id="A0A2P4ZMI7"/>
<dbReference type="GeneID" id="36347599"/>
<dbReference type="EMBL" id="JPDN02000018">
    <property type="protein sequence ID" value="PON25507.1"/>
    <property type="molecule type" value="Genomic_DNA"/>
</dbReference>
<protein>
    <submittedName>
        <fullName evidence="2">Uncharacterized protein</fullName>
    </submittedName>
</protein>
<evidence type="ECO:0000256" key="1">
    <source>
        <dbReference type="SAM" id="MobiDB-lite"/>
    </source>
</evidence>
<sequence length="80" mass="8746">MAVSSYSSLRPQGTQYRAHAQRASLSSQSGQRVRHVLAARPPERKLQVTQEDTEYTSKMAISAGRVVQQSAVDIRAAAFA</sequence>
<evidence type="ECO:0000313" key="3">
    <source>
        <dbReference type="Proteomes" id="UP000054821"/>
    </source>
</evidence>
<organism evidence="2 3">
    <name type="scientific">Trichoderma gamsii</name>
    <dbReference type="NCBI Taxonomy" id="398673"/>
    <lineage>
        <taxon>Eukaryota</taxon>
        <taxon>Fungi</taxon>
        <taxon>Dikarya</taxon>
        <taxon>Ascomycota</taxon>
        <taxon>Pezizomycotina</taxon>
        <taxon>Sordariomycetes</taxon>
        <taxon>Hypocreomycetidae</taxon>
        <taxon>Hypocreales</taxon>
        <taxon>Hypocreaceae</taxon>
        <taxon>Trichoderma</taxon>
    </lineage>
</organism>
<keyword evidence="3" id="KW-1185">Reference proteome</keyword>